<protein>
    <submittedName>
        <fullName evidence="1">Uncharacterized protein</fullName>
    </submittedName>
</protein>
<accession>A0A2P2BUB3</accession>
<reference evidence="1 2" key="1">
    <citation type="submission" date="2014-09" db="EMBL/GenBank/DDBJ databases">
        <authorList>
            <person name="Hornung B.V."/>
        </authorList>
    </citation>
    <scope>NUCLEOTIDE SEQUENCE [LARGE SCALE GENOMIC DNA]</scope>
    <source>
        <strain evidence="1 2">FRIFI</strain>
    </source>
</reference>
<sequence length="108" mass="12150">MNDKCNDKNKPRLCKFGYVDYIVLASTISIALAEEFDTQDLSILASFFAVLSDELALISSVEACFSEDDSEPVPSPIPDVAITNIPTKKIRNKSYKRKVYKKVKRKNT</sequence>
<keyword evidence="2" id="KW-1185">Reference proteome</keyword>
<dbReference type="EMBL" id="LN650648">
    <property type="protein sequence ID" value="CEI73963.1"/>
    <property type="molecule type" value="Genomic_DNA"/>
</dbReference>
<evidence type="ECO:0000313" key="2">
    <source>
        <dbReference type="Proteomes" id="UP000245695"/>
    </source>
</evidence>
<organism evidence="1 2">
    <name type="scientific">Romboutsia hominis</name>
    <dbReference type="NCBI Taxonomy" id="1507512"/>
    <lineage>
        <taxon>Bacteria</taxon>
        <taxon>Bacillati</taxon>
        <taxon>Bacillota</taxon>
        <taxon>Clostridia</taxon>
        <taxon>Peptostreptococcales</taxon>
        <taxon>Peptostreptococcaceae</taxon>
        <taxon>Romboutsia</taxon>
    </lineage>
</organism>
<proteinExistence type="predicted"/>
<name>A0A2P2BUB3_9FIRM</name>
<dbReference type="Proteomes" id="UP000245695">
    <property type="component" value="Chromosome 1"/>
</dbReference>
<dbReference type="AlphaFoldDB" id="A0A2P2BUB3"/>
<evidence type="ECO:0000313" key="1">
    <source>
        <dbReference type="EMBL" id="CEI73963.1"/>
    </source>
</evidence>
<dbReference type="KEGG" id="rhom:FRIFI_2438"/>
<dbReference type="RefSeq" id="WP_092923687.1">
    <property type="nucleotide sequence ID" value="NZ_FJTZ01000012.1"/>
</dbReference>
<gene>
    <name evidence="1" type="ORF">FRIFI_2438</name>
</gene>